<dbReference type="Proteomes" id="UP000326565">
    <property type="component" value="Unassembled WGS sequence"/>
</dbReference>
<dbReference type="InterPro" id="IPR001138">
    <property type="entry name" value="Zn2Cys6_DnaBD"/>
</dbReference>
<dbReference type="GO" id="GO:0000981">
    <property type="term" value="F:DNA-binding transcription factor activity, RNA polymerase II-specific"/>
    <property type="evidence" value="ECO:0007669"/>
    <property type="project" value="InterPro"/>
</dbReference>
<keyword evidence="1" id="KW-0805">Transcription regulation</keyword>
<dbReference type="InterPro" id="IPR052400">
    <property type="entry name" value="Zn2-C6_fungal_TF"/>
</dbReference>
<evidence type="ECO:0000256" key="1">
    <source>
        <dbReference type="ARBA" id="ARBA00023015"/>
    </source>
</evidence>
<evidence type="ECO:0000256" key="4">
    <source>
        <dbReference type="ARBA" id="ARBA00023242"/>
    </source>
</evidence>
<keyword evidence="4" id="KW-0539">Nucleus</keyword>
<sequence length="439" mass="48714">MEISNPISAQGESQVVPLNPIRRWQTTFQAVEGQYHQRRSHKKSRNGCTACKKRRVKCDERRPTCYRCQKYGALCIYNSPSSGSSSLTHTGNPQQLGVEQPSSTNFTPSVAQIITKLSEGLNGDIAWITGGSNTAFSIAVAAFNQFLDSTSHGSLGTLRIRDVMRTDMIHIACKTPYLMYTILAAGTLHINRTCPGSRTCELAEAYFSQHAVALFQTAIQSGVTPNSIDGLISACMIMGLLSLYPPSFSAAESWVFTGKPSDMNWLCLQGGLFCLIAEAGPLLQDCIWADPFSYSHEWEGKLCQYDIKQGQFHEALAGLCEINNLSSQATNPYYNAVRLLSPLLMLETTAENAALSATWIGRLEHEYVALLRQRDRRALVVLAHWMGLLCILSQFEQWVEGRVRQECVAICMYLEHLRDPIIQPFLDYPASSCGYTLLG</sequence>
<gene>
    <name evidence="6" type="ORF">BDV29DRAFT_186166</name>
</gene>
<dbReference type="SUPFAM" id="SSF57701">
    <property type="entry name" value="Zn2/Cys6 DNA-binding domain"/>
    <property type="match status" value="1"/>
</dbReference>
<name>A0A5N5WH20_9EURO</name>
<keyword evidence="3" id="KW-0804">Transcription</keyword>
<dbReference type="InterPro" id="IPR036864">
    <property type="entry name" value="Zn2-C6_fun-type_DNA-bd_sf"/>
</dbReference>
<evidence type="ECO:0000313" key="6">
    <source>
        <dbReference type="EMBL" id="KAB8067449.1"/>
    </source>
</evidence>
<dbReference type="PROSITE" id="PS00463">
    <property type="entry name" value="ZN2_CY6_FUNGAL_1"/>
    <property type="match status" value="1"/>
</dbReference>
<dbReference type="Pfam" id="PF00172">
    <property type="entry name" value="Zn_clus"/>
    <property type="match status" value="1"/>
</dbReference>
<dbReference type="OrthoDB" id="416217at2759"/>
<dbReference type="CDD" id="cd00067">
    <property type="entry name" value="GAL4"/>
    <property type="match status" value="1"/>
</dbReference>
<dbReference type="PANTHER" id="PTHR47657">
    <property type="entry name" value="STEROL REGULATORY ELEMENT-BINDING PROTEIN ECM22"/>
    <property type="match status" value="1"/>
</dbReference>
<reference evidence="6 7" key="1">
    <citation type="submission" date="2019-04" db="EMBL/GenBank/DDBJ databases">
        <title>Friends and foes A comparative genomics study of 23 Aspergillus species from section Flavi.</title>
        <authorList>
            <consortium name="DOE Joint Genome Institute"/>
            <person name="Kjaerbolling I."/>
            <person name="Vesth T."/>
            <person name="Frisvad J.C."/>
            <person name="Nybo J.L."/>
            <person name="Theobald S."/>
            <person name="Kildgaard S."/>
            <person name="Isbrandt T."/>
            <person name="Kuo A."/>
            <person name="Sato A."/>
            <person name="Lyhne E.K."/>
            <person name="Kogle M.E."/>
            <person name="Wiebenga A."/>
            <person name="Kun R.S."/>
            <person name="Lubbers R.J."/>
            <person name="Makela M.R."/>
            <person name="Barry K."/>
            <person name="Chovatia M."/>
            <person name="Clum A."/>
            <person name="Daum C."/>
            <person name="Haridas S."/>
            <person name="He G."/>
            <person name="LaButti K."/>
            <person name="Lipzen A."/>
            <person name="Mondo S."/>
            <person name="Riley R."/>
            <person name="Salamov A."/>
            <person name="Simmons B.A."/>
            <person name="Magnuson J.K."/>
            <person name="Henrissat B."/>
            <person name="Mortensen U.H."/>
            <person name="Larsen T.O."/>
            <person name="Devries R.P."/>
            <person name="Grigoriev I.V."/>
            <person name="Machida M."/>
            <person name="Baker S.E."/>
            <person name="Andersen M.R."/>
        </authorList>
    </citation>
    <scope>NUCLEOTIDE SEQUENCE [LARGE SCALE GENOMIC DNA]</scope>
    <source>
        <strain evidence="6 7">CBS 151.66</strain>
    </source>
</reference>
<dbReference type="PROSITE" id="PS50048">
    <property type="entry name" value="ZN2_CY6_FUNGAL_2"/>
    <property type="match status" value="1"/>
</dbReference>
<keyword evidence="2" id="KW-0238">DNA-binding</keyword>
<dbReference type="GO" id="GO:0008270">
    <property type="term" value="F:zinc ion binding"/>
    <property type="evidence" value="ECO:0007669"/>
    <property type="project" value="InterPro"/>
</dbReference>
<accession>A0A5N5WH20</accession>
<evidence type="ECO:0000313" key="7">
    <source>
        <dbReference type="Proteomes" id="UP000326565"/>
    </source>
</evidence>
<dbReference type="AlphaFoldDB" id="A0A5N5WH20"/>
<keyword evidence="7" id="KW-1185">Reference proteome</keyword>
<evidence type="ECO:0000256" key="2">
    <source>
        <dbReference type="ARBA" id="ARBA00023125"/>
    </source>
</evidence>
<dbReference type="GO" id="GO:0009893">
    <property type="term" value="P:positive regulation of metabolic process"/>
    <property type="evidence" value="ECO:0007669"/>
    <property type="project" value="UniProtKB-ARBA"/>
</dbReference>
<organism evidence="6 7">
    <name type="scientific">Aspergillus leporis</name>
    <dbReference type="NCBI Taxonomy" id="41062"/>
    <lineage>
        <taxon>Eukaryota</taxon>
        <taxon>Fungi</taxon>
        <taxon>Dikarya</taxon>
        <taxon>Ascomycota</taxon>
        <taxon>Pezizomycotina</taxon>
        <taxon>Eurotiomycetes</taxon>
        <taxon>Eurotiomycetidae</taxon>
        <taxon>Eurotiales</taxon>
        <taxon>Aspergillaceae</taxon>
        <taxon>Aspergillus</taxon>
        <taxon>Aspergillus subgen. Circumdati</taxon>
    </lineage>
</organism>
<dbReference type="SMART" id="SM00066">
    <property type="entry name" value="GAL4"/>
    <property type="match status" value="1"/>
</dbReference>
<dbReference type="EMBL" id="ML732487">
    <property type="protein sequence ID" value="KAB8067449.1"/>
    <property type="molecule type" value="Genomic_DNA"/>
</dbReference>
<dbReference type="GO" id="GO:0003677">
    <property type="term" value="F:DNA binding"/>
    <property type="evidence" value="ECO:0007669"/>
    <property type="project" value="UniProtKB-KW"/>
</dbReference>
<feature type="domain" description="Zn(2)-C6 fungal-type" evidence="5">
    <location>
        <begin position="47"/>
        <end position="77"/>
    </location>
</feature>
<proteinExistence type="predicted"/>
<dbReference type="Gene3D" id="4.10.240.10">
    <property type="entry name" value="Zn(2)-C6 fungal-type DNA-binding domain"/>
    <property type="match status" value="1"/>
</dbReference>
<dbReference type="PANTHER" id="PTHR47657:SF15">
    <property type="entry name" value="ZN(II)2CYS6 TRANSCRIPTION FACTOR (EUROFUNG)"/>
    <property type="match status" value="1"/>
</dbReference>
<evidence type="ECO:0000259" key="5">
    <source>
        <dbReference type="PROSITE" id="PS50048"/>
    </source>
</evidence>
<evidence type="ECO:0000256" key="3">
    <source>
        <dbReference type="ARBA" id="ARBA00023163"/>
    </source>
</evidence>
<protein>
    <recommendedName>
        <fullName evidence="5">Zn(2)-C6 fungal-type domain-containing protein</fullName>
    </recommendedName>
</protein>